<comment type="caution">
    <text evidence="1">The sequence shown here is derived from an EMBL/GenBank/DDBJ whole genome shotgun (WGS) entry which is preliminary data.</text>
</comment>
<dbReference type="OMA" id="KSKVWEV"/>
<dbReference type="RefSeq" id="WP_010980589.1">
    <property type="nucleotide sequence ID" value="NZ_BAABQO010000015.1"/>
</dbReference>
<dbReference type="GeneID" id="65563629"/>
<evidence type="ECO:0000313" key="1">
    <source>
        <dbReference type="EMBL" id="HII75298.1"/>
    </source>
</evidence>
<accession>A0A832TTB5</accession>
<sequence>MREINQLLIPGVTLQRTEKRTTIKGKPYNYAQYYVYIPKKFEALVKDKEWLVTVILDDQEIPIGLKKPTRHNKHYIITLPSNLAVYWEKYVYKEVTILLERTG</sequence>
<dbReference type="AlphaFoldDB" id="A0A832TTB5"/>
<name>A0A832TTB5_9CREN</name>
<reference evidence="1" key="1">
    <citation type="journal article" date="2020" name="bioRxiv">
        <title>A rank-normalized archaeal taxonomy based on genome phylogeny resolves widespread incomplete and uneven classifications.</title>
        <authorList>
            <person name="Rinke C."/>
            <person name="Chuvochina M."/>
            <person name="Mussig A.J."/>
            <person name="Chaumeil P.-A."/>
            <person name="Waite D.W."/>
            <person name="Whitman W.B."/>
            <person name="Parks D.H."/>
            <person name="Hugenholtz P."/>
        </authorList>
    </citation>
    <scope>NUCLEOTIDE SEQUENCE</scope>
    <source>
        <strain evidence="1">UBA8838</strain>
    </source>
</reference>
<evidence type="ECO:0000313" key="2">
    <source>
        <dbReference type="Proteomes" id="UP000646844"/>
    </source>
</evidence>
<dbReference type="Proteomes" id="UP000646844">
    <property type="component" value="Unassembled WGS sequence"/>
</dbReference>
<organism evidence="1 2">
    <name type="scientific">Sulfurisphaera tokodaii</name>
    <dbReference type="NCBI Taxonomy" id="111955"/>
    <lineage>
        <taxon>Archaea</taxon>
        <taxon>Thermoproteota</taxon>
        <taxon>Thermoprotei</taxon>
        <taxon>Sulfolobales</taxon>
        <taxon>Sulfolobaceae</taxon>
        <taxon>Sulfurisphaera</taxon>
    </lineage>
</organism>
<proteinExistence type="predicted"/>
<dbReference type="EMBL" id="DUJO01000059">
    <property type="protein sequence ID" value="HII75298.1"/>
    <property type="molecule type" value="Genomic_DNA"/>
</dbReference>
<protein>
    <submittedName>
        <fullName evidence="1">Uncharacterized protein</fullName>
    </submittedName>
</protein>
<gene>
    <name evidence="1" type="ORF">HA332_13260</name>
</gene>